<gene>
    <name evidence="7" type="ORF">HGA03_03660</name>
</gene>
<evidence type="ECO:0000313" key="7">
    <source>
        <dbReference type="EMBL" id="NKY21758.1"/>
    </source>
</evidence>
<dbReference type="PANTHER" id="PTHR42981:SF2">
    <property type="entry name" value="PYRUVATE DEHYDROGENASE [UBIQUINONE]"/>
    <property type="match status" value="1"/>
</dbReference>
<proteinExistence type="inferred from homology"/>
<dbReference type="Pfam" id="PF00205">
    <property type="entry name" value="TPP_enzyme_M"/>
    <property type="match status" value="1"/>
</dbReference>
<protein>
    <submittedName>
        <fullName evidence="7">Pyruvate dehydrogenase</fullName>
    </submittedName>
</protein>
<evidence type="ECO:0000259" key="6">
    <source>
        <dbReference type="Pfam" id="PF02776"/>
    </source>
</evidence>
<dbReference type="EMBL" id="JAAXOX010000001">
    <property type="protein sequence ID" value="NKY21758.1"/>
    <property type="molecule type" value="Genomic_DNA"/>
</dbReference>
<dbReference type="Pfam" id="PF02776">
    <property type="entry name" value="TPP_enzyme_N"/>
    <property type="match status" value="1"/>
</dbReference>
<dbReference type="SUPFAM" id="SSF52518">
    <property type="entry name" value="Thiamin diphosphate-binding fold (THDP-binding)"/>
    <property type="match status" value="2"/>
</dbReference>
<evidence type="ECO:0000256" key="2">
    <source>
        <dbReference type="ARBA" id="ARBA00023052"/>
    </source>
</evidence>
<keyword evidence="8" id="KW-1185">Reference proteome</keyword>
<dbReference type="SUPFAM" id="SSF52467">
    <property type="entry name" value="DHS-like NAD/FAD-binding domain"/>
    <property type="match status" value="1"/>
</dbReference>
<dbReference type="Proteomes" id="UP000581206">
    <property type="component" value="Unassembled WGS sequence"/>
</dbReference>
<dbReference type="InterPro" id="IPR047212">
    <property type="entry name" value="TPP_POXB-like"/>
</dbReference>
<dbReference type="NCBIfam" id="NF005114">
    <property type="entry name" value="PRK06546.1"/>
    <property type="match status" value="1"/>
</dbReference>
<accession>A0A7X6QY54</accession>
<organism evidence="7 8">
    <name type="scientific">Cellulomonas denverensis</name>
    <dbReference type="NCBI Taxonomy" id="264297"/>
    <lineage>
        <taxon>Bacteria</taxon>
        <taxon>Bacillati</taxon>
        <taxon>Actinomycetota</taxon>
        <taxon>Actinomycetes</taxon>
        <taxon>Micrococcales</taxon>
        <taxon>Cellulomonadaceae</taxon>
        <taxon>Cellulomonas</taxon>
    </lineage>
</organism>
<comment type="similarity">
    <text evidence="1 3">Belongs to the TPP enzyme family.</text>
</comment>
<dbReference type="InterPro" id="IPR011766">
    <property type="entry name" value="TPP_enzyme_TPP-bd"/>
</dbReference>
<dbReference type="InterPro" id="IPR012000">
    <property type="entry name" value="Thiamin_PyroP_enz_cen_dom"/>
</dbReference>
<dbReference type="GO" id="GO:0030976">
    <property type="term" value="F:thiamine pyrophosphate binding"/>
    <property type="evidence" value="ECO:0007669"/>
    <property type="project" value="InterPro"/>
</dbReference>
<evidence type="ECO:0000256" key="1">
    <source>
        <dbReference type="ARBA" id="ARBA00007812"/>
    </source>
</evidence>
<dbReference type="CDD" id="cd02014">
    <property type="entry name" value="TPP_POX"/>
    <property type="match status" value="1"/>
</dbReference>
<comment type="caution">
    <text evidence="7">The sequence shown here is derived from an EMBL/GenBank/DDBJ whole genome shotgun (WGS) entry which is preliminary data.</text>
</comment>
<dbReference type="Pfam" id="PF02775">
    <property type="entry name" value="TPP_enzyme_C"/>
    <property type="match status" value="1"/>
</dbReference>
<dbReference type="InterPro" id="IPR029035">
    <property type="entry name" value="DHS-like_NAD/FAD-binding_dom"/>
</dbReference>
<dbReference type="GO" id="GO:0003824">
    <property type="term" value="F:catalytic activity"/>
    <property type="evidence" value="ECO:0007669"/>
    <property type="project" value="InterPro"/>
</dbReference>
<dbReference type="InterPro" id="IPR012001">
    <property type="entry name" value="Thiamin_PyroP_enz_TPP-bd_dom"/>
</dbReference>
<feature type="domain" description="Thiamine pyrophosphate enzyme N-terminal TPP-binding" evidence="6">
    <location>
        <begin position="23"/>
        <end position="137"/>
    </location>
</feature>
<keyword evidence="7" id="KW-0670">Pyruvate</keyword>
<dbReference type="InterPro" id="IPR047211">
    <property type="entry name" value="POXB-like"/>
</dbReference>
<feature type="domain" description="Thiamine pyrophosphate enzyme central" evidence="4">
    <location>
        <begin position="213"/>
        <end position="340"/>
    </location>
</feature>
<evidence type="ECO:0000313" key="8">
    <source>
        <dbReference type="Proteomes" id="UP000581206"/>
    </source>
</evidence>
<sequence length="607" mass="64636">MTIGTGPTIRRPREQTVARTISIADQLVAQIVAAGARHIYGIVGDSLNPVVDAVRRAQKDGVDISWVHVRHEEAAAFAAAAEAELTGTLAVCAGSCGPGNLHLINGLYDANRNRVPVLAIASHIPSAQIGTQFFQETHPDRLFVECSVYSEMISSPVQAGRVIRSAIHHAYGAPGVAVLTLPGDVADMESPVPATDVLTRPVPPRVVPDAAEVAALAEAIDGAKKVTILAGAGVRDAHDEVIALAELIGAPVGHSLRGKEHIQYDNPYDVGMTGLLGYGALQSSMDEADLLLLLGTDFPYDQFLPADVRTAQVDIEPTRLGRRTRMDLAVVGDVAETLRLLLPQVQRKTSRRFLDSMLKKHHKAMSGVVGAYTKDVEHHTPIHPEYAAVLLDEEAAEDAVFTVDTGMGNVWAARYLTPNGKRRVIGSFLHGSMANAVPHAIGAAFAARDDRDAPQKHVVAIAGDGGLSMLLGELITLVHYNLPVKIILFDNATLGMVRLEMLVDGLPSFGTDSPAIDYAAVAQAVGIPAVRVEDPTQIRSALRQAFSHDGPALVDLVTDPRALSLPPKITRQQVTGFTAAMSKEILGGGMAEVMSMARSNLRNVPRP</sequence>
<dbReference type="Gene3D" id="3.40.50.970">
    <property type="match status" value="2"/>
</dbReference>
<dbReference type="CDD" id="cd07039">
    <property type="entry name" value="TPP_PYR_POX"/>
    <property type="match status" value="1"/>
</dbReference>
<name>A0A7X6QY54_9CELL</name>
<dbReference type="GO" id="GO:0000287">
    <property type="term" value="F:magnesium ion binding"/>
    <property type="evidence" value="ECO:0007669"/>
    <property type="project" value="InterPro"/>
</dbReference>
<evidence type="ECO:0000259" key="5">
    <source>
        <dbReference type="Pfam" id="PF02775"/>
    </source>
</evidence>
<dbReference type="AlphaFoldDB" id="A0A7X6QY54"/>
<dbReference type="PANTHER" id="PTHR42981">
    <property type="entry name" value="PYRUVATE DEHYDROGENASE [UBIQUINONE]"/>
    <property type="match status" value="1"/>
</dbReference>
<reference evidence="7 8" key="1">
    <citation type="submission" date="2020-04" db="EMBL/GenBank/DDBJ databases">
        <title>MicrobeNet Type strains.</title>
        <authorList>
            <person name="Nicholson A.C."/>
        </authorList>
    </citation>
    <scope>NUCLEOTIDE SEQUENCE [LARGE SCALE GENOMIC DNA]</scope>
    <source>
        <strain evidence="7 8">ATCC BAA-788</strain>
    </source>
</reference>
<dbReference type="Gene3D" id="3.40.50.1220">
    <property type="entry name" value="TPP-binding domain"/>
    <property type="match status" value="1"/>
</dbReference>
<evidence type="ECO:0000259" key="4">
    <source>
        <dbReference type="Pfam" id="PF00205"/>
    </source>
</evidence>
<keyword evidence="2 3" id="KW-0786">Thiamine pyrophosphate</keyword>
<feature type="domain" description="Thiamine pyrophosphate enzyme TPP-binding" evidence="5">
    <location>
        <begin position="404"/>
        <end position="555"/>
    </location>
</feature>
<dbReference type="InterPro" id="IPR047210">
    <property type="entry name" value="TPP_PYR_POXB-like"/>
</dbReference>
<evidence type="ECO:0000256" key="3">
    <source>
        <dbReference type="RuleBase" id="RU362132"/>
    </source>
</evidence>
<dbReference type="InterPro" id="IPR029061">
    <property type="entry name" value="THDP-binding"/>
</dbReference>